<evidence type="ECO:0000313" key="2">
    <source>
        <dbReference type="EMBL" id="SNB73861.1"/>
    </source>
</evidence>
<accession>A0A212RMW5</accession>
<feature type="region of interest" description="Disordered" evidence="1">
    <location>
        <begin position="1"/>
        <end position="75"/>
    </location>
</feature>
<dbReference type="AlphaFoldDB" id="A0A212RMW5"/>
<dbReference type="Proteomes" id="UP000197025">
    <property type="component" value="Unassembled WGS sequence"/>
</dbReference>
<feature type="compositionally biased region" description="Basic and acidic residues" evidence="1">
    <location>
        <begin position="66"/>
        <end position="75"/>
    </location>
</feature>
<protein>
    <submittedName>
        <fullName evidence="2">Uncharacterized protein</fullName>
    </submittedName>
</protein>
<dbReference type="InParanoid" id="A0A212RMW5"/>
<feature type="region of interest" description="Disordered" evidence="1">
    <location>
        <begin position="207"/>
        <end position="243"/>
    </location>
</feature>
<dbReference type="EMBL" id="FYEK01000071">
    <property type="protein sequence ID" value="SNB73861.1"/>
    <property type="molecule type" value="Genomic_DNA"/>
</dbReference>
<keyword evidence="3" id="KW-1185">Reference proteome</keyword>
<sequence length="243" mass="24438">MVEGQALRGQEDGDVQAAAFGAPVDGRGDPVSADRSPVSGLVAELRSPAGLPPPSVLGGAAPGAADPRRPLDRRDRRGAAGMDSLAFPNAEDDAFGPVDPLGDGDLLAAAASGGLGMAAGGDLRAGAGGGVAFALRHGWDWVAERIERMGWMVAALTGRLGGGPAGGADGDAGRPFGRIWAGGCPADPGDDRGRILAGFRRHRPELASAPLARARGDASGGVPKGSPVAARRWPRPGSERRRG</sequence>
<organism evidence="2 3">
    <name type="scientific">Thermoflexus hugenholtzii JAD2</name>
    <dbReference type="NCBI Taxonomy" id="877466"/>
    <lineage>
        <taxon>Bacteria</taxon>
        <taxon>Bacillati</taxon>
        <taxon>Chloroflexota</taxon>
        <taxon>Thermoflexia</taxon>
        <taxon>Thermoflexales</taxon>
        <taxon>Thermoflexaceae</taxon>
        <taxon>Thermoflexus</taxon>
    </lineage>
</organism>
<evidence type="ECO:0000256" key="1">
    <source>
        <dbReference type="SAM" id="MobiDB-lite"/>
    </source>
</evidence>
<name>A0A212RMW5_9CHLR</name>
<proteinExistence type="predicted"/>
<gene>
    <name evidence="2" type="ORF">SAMN02746019_00019890</name>
</gene>
<reference evidence="3" key="1">
    <citation type="submission" date="2017-06" db="EMBL/GenBank/DDBJ databases">
        <authorList>
            <person name="Varghese N."/>
            <person name="Submissions S."/>
        </authorList>
    </citation>
    <scope>NUCLEOTIDE SEQUENCE [LARGE SCALE GENOMIC DNA]</scope>
    <source>
        <strain evidence="3">JAD2</strain>
    </source>
</reference>
<evidence type="ECO:0000313" key="3">
    <source>
        <dbReference type="Proteomes" id="UP000197025"/>
    </source>
</evidence>